<proteinExistence type="predicted"/>
<organism evidence="1">
    <name type="scientific">uncultured Thiotrichaceae bacterium</name>
    <dbReference type="NCBI Taxonomy" id="298394"/>
    <lineage>
        <taxon>Bacteria</taxon>
        <taxon>Pseudomonadati</taxon>
        <taxon>Pseudomonadota</taxon>
        <taxon>Gammaproteobacteria</taxon>
        <taxon>Thiotrichales</taxon>
        <taxon>Thiotrichaceae</taxon>
        <taxon>environmental samples</taxon>
    </lineage>
</organism>
<dbReference type="Gene3D" id="3.40.1230.10">
    <property type="entry name" value="MTH938-like"/>
    <property type="match status" value="1"/>
</dbReference>
<protein>
    <recommendedName>
        <fullName evidence="2">Xcc1710-like domain-containing protein</fullName>
    </recommendedName>
</protein>
<dbReference type="EMBL" id="CACVAY010000145">
    <property type="protein sequence ID" value="CAA6827896.1"/>
    <property type="molecule type" value="Genomic_DNA"/>
</dbReference>
<dbReference type="InterPro" id="IPR036748">
    <property type="entry name" value="MTH938-like_sf"/>
</dbReference>
<dbReference type="SUPFAM" id="SSF64076">
    <property type="entry name" value="MTH938-like"/>
    <property type="match status" value="1"/>
</dbReference>
<dbReference type="PANTHER" id="PTHR21192:SF2">
    <property type="entry name" value="NADH DEHYDROGENASE [UBIQUINONE] 1 ALPHA SUBCOMPLEX ASSEMBLY FACTOR 3"/>
    <property type="match status" value="1"/>
</dbReference>
<reference evidence="1" key="1">
    <citation type="submission" date="2020-01" db="EMBL/GenBank/DDBJ databases">
        <authorList>
            <person name="Meier V. D."/>
            <person name="Meier V D."/>
        </authorList>
    </citation>
    <scope>NUCLEOTIDE SEQUENCE</scope>
    <source>
        <strain evidence="1">HLG_WM_MAG_07</strain>
    </source>
</reference>
<dbReference type="CDD" id="cd05560">
    <property type="entry name" value="Xcc1710_like"/>
    <property type="match status" value="1"/>
</dbReference>
<dbReference type="PANTHER" id="PTHR21192">
    <property type="entry name" value="NUCLEAR PROTEIN E3-3"/>
    <property type="match status" value="1"/>
</dbReference>
<evidence type="ECO:0008006" key="2">
    <source>
        <dbReference type="Google" id="ProtNLM"/>
    </source>
</evidence>
<dbReference type="Pfam" id="PF04430">
    <property type="entry name" value="DUF498"/>
    <property type="match status" value="1"/>
</dbReference>
<dbReference type="AlphaFoldDB" id="A0A6S6U4I7"/>
<name>A0A6S6U4I7_9GAMM</name>
<dbReference type="InterPro" id="IPR007523">
    <property type="entry name" value="NDUFAF3/AAMDC"/>
</dbReference>
<gene>
    <name evidence="1" type="ORF">HELGO_WM8735</name>
</gene>
<sequence>MTYASLMKFTEDLSTKTLNTITGYGKDYFAIREHKVTTSHIVAPKHLENWPVHDISELTLELISPLLSLSPEILIFGTGEKHQFPDKEILKLLIRKRICYEFMDTMAACRTYNILVGEGRLVVAGLMLNLNA</sequence>
<evidence type="ECO:0000313" key="1">
    <source>
        <dbReference type="EMBL" id="CAA6827896.1"/>
    </source>
</evidence>
<accession>A0A6S6U4I7</accession>